<evidence type="ECO:0000313" key="15">
    <source>
        <dbReference type="EMBL" id="CAJ0788067.1"/>
    </source>
</evidence>
<dbReference type="GO" id="GO:0003746">
    <property type="term" value="F:translation elongation factor activity"/>
    <property type="evidence" value="ECO:0007669"/>
    <property type="project" value="UniProtKB-KW"/>
</dbReference>
<dbReference type="Pfam" id="PF18921">
    <property type="entry name" value="Cyanophycin_syn"/>
    <property type="match status" value="1"/>
</dbReference>
<protein>
    <recommendedName>
        <fullName evidence="6">Cyanophycin synthetase</fullName>
        <ecNumber evidence="5">6.3.2.29</ecNumber>
        <ecNumber evidence="4">6.3.2.30</ecNumber>
    </recommendedName>
    <alternativeName>
        <fullName evidence="10">Cyanophycin synthase</fullName>
    </alternativeName>
</protein>
<dbReference type="EC" id="6.3.2.29" evidence="5"/>
<dbReference type="InterPro" id="IPR013221">
    <property type="entry name" value="Mur_ligase_cen"/>
</dbReference>
<dbReference type="NCBIfam" id="TIGR02068">
    <property type="entry name" value="cya_phycin_syn"/>
    <property type="match status" value="1"/>
</dbReference>
<comment type="function">
    <text evidence="1">Catalyzes the ATP-dependent polymerization of arginine and aspartate to multi-L-arginyl-poly-L-aspartic acid (cyanophycin; a water-insoluble reserve polymer).</text>
</comment>
<keyword evidence="15" id="KW-0251">Elongation factor</keyword>
<dbReference type="Gene3D" id="3.30.1490.20">
    <property type="entry name" value="ATP-grasp fold, A domain"/>
    <property type="match status" value="1"/>
</dbReference>
<accession>A0ABN9IN84</accession>
<dbReference type="Pfam" id="PF08245">
    <property type="entry name" value="Mur_ligase_M"/>
    <property type="match status" value="1"/>
</dbReference>
<dbReference type="InterPro" id="IPR013815">
    <property type="entry name" value="ATP_grasp_subdomain_1"/>
</dbReference>
<dbReference type="Gene3D" id="3.30.470.20">
    <property type="entry name" value="ATP-grasp fold, B domain"/>
    <property type="match status" value="1"/>
</dbReference>
<feature type="domain" description="ATP-grasp" evidence="14">
    <location>
        <begin position="224"/>
        <end position="474"/>
    </location>
</feature>
<evidence type="ECO:0000256" key="3">
    <source>
        <dbReference type="ARBA" id="ARBA00011738"/>
    </source>
</evidence>
<evidence type="ECO:0000256" key="11">
    <source>
        <dbReference type="ARBA" id="ARBA00048094"/>
    </source>
</evidence>
<dbReference type="RefSeq" id="WP_316657445.1">
    <property type="nucleotide sequence ID" value="NZ_CATYWO010000002.1"/>
</dbReference>
<dbReference type="EMBL" id="CATYWO010000002">
    <property type="protein sequence ID" value="CAJ0788067.1"/>
    <property type="molecule type" value="Genomic_DNA"/>
</dbReference>
<sequence length="886" mass="95394">MKKKDIEILDVMSLRGPNMWTYRPVLEAWVDIGELEDFPSNTIPGFYERLSTWLPTLIEHRCSPGVRGGFLMRLKEGTWPGHILEHVTLELQNLAGMPGGFGKARETPVRGVYKVIVRAWHEQVTRAALLAARDLVMAAIEDRPFDVEAAVEKLRDLVDDHCLGPSTACIVDAADDRDIPSIRLSDGNLVQLGYGARQRRIWTAETDRTSAIAESISRDKDLTKSLLQSCGVPVPEGRMVESADDAWEAAEDIGVPVVVKPYDGNHGRGVFTNLMTREEVETAYAVAIEEGSGVIVERFVSGNEHRLLVVGGRVAAAAMGETATVVGDGRSTIEALIDSQINSDPRRGSTEDHPLNPVRLDSAARLELKRQGYADGSAVPPAGRSVLIQRNGNVAFDVTDRVHPSVAAHASLAARVVGLDIAGVDLVAEDISRPLDEQRGAIVEVNAGPGLLMHIRPAQGEPRPVGRAIVDHLFPEKDGVADDGRIPIVGITGTNGKTVVAKLVAQLLLLSGKHTGLGCSDGLYLDRRQVEAGDRGDRAAWDACHRILMNRAVEAAVFESDSGMILSQGLPYDRCQVGVVTNFGAPDHLDDFYVEDEDRMYNVLRTQVDVVLKTGVAVLNAADARLVEMAELCDGDVILFALSADLPAIAAHRAAGKRAVFVRDGKVVLADGPDEQPLAGVADIPLTYAGRVPFQVENVLAAVATGWALGISNELIRAGIVTFDAGQVDVPGRFTLFQHNGATIIVDDAHNAPALEALAAAMDNFPAQRRSLVFGAGLKRRDEDLVAQGAIIGKTFDRVLLCEDSSVRRDDAAFEPHARALVKTGLQQGGRVAEIVVDGGKRREAVEAALSQLTAGDLLVLQCDECAIEGTVEQVHQWMGRAEHRA</sequence>
<dbReference type="InterPro" id="IPR011810">
    <property type="entry name" value="Cya_phycin_syn"/>
</dbReference>
<evidence type="ECO:0000256" key="6">
    <source>
        <dbReference type="ARBA" id="ARBA00022036"/>
    </source>
</evidence>
<keyword evidence="7 15" id="KW-0436">Ligase</keyword>
<dbReference type="Proteomes" id="UP001189616">
    <property type="component" value="Unassembled WGS sequence"/>
</dbReference>
<comment type="catalytic activity">
    <reaction evidence="12">
        <text>[L-4-(L-arginin-2-N-yl)aspartate](n) + L-aspartate + ATP = [L-4-(L-arginin-2-N-yl)aspartate](n)-L-aspartate + ADP + phosphate + H(+)</text>
        <dbReference type="Rhea" id="RHEA:13277"/>
        <dbReference type="Rhea" id="RHEA-COMP:13728"/>
        <dbReference type="Rhea" id="RHEA-COMP:13733"/>
        <dbReference type="ChEBI" id="CHEBI:15378"/>
        <dbReference type="ChEBI" id="CHEBI:29991"/>
        <dbReference type="ChEBI" id="CHEBI:30616"/>
        <dbReference type="ChEBI" id="CHEBI:43474"/>
        <dbReference type="ChEBI" id="CHEBI:137986"/>
        <dbReference type="ChEBI" id="CHEBI:137990"/>
        <dbReference type="ChEBI" id="CHEBI:456216"/>
        <dbReference type="EC" id="6.3.2.29"/>
    </reaction>
</comment>
<dbReference type="Gene3D" id="3.40.1190.10">
    <property type="entry name" value="Mur-like, catalytic domain"/>
    <property type="match status" value="1"/>
</dbReference>
<dbReference type="Pfam" id="PF02875">
    <property type="entry name" value="Mur_ligase_C"/>
    <property type="match status" value="1"/>
</dbReference>
<evidence type="ECO:0000256" key="4">
    <source>
        <dbReference type="ARBA" id="ARBA00012968"/>
    </source>
</evidence>
<dbReference type="InterPro" id="IPR004101">
    <property type="entry name" value="Mur_ligase_C"/>
</dbReference>
<keyword evidence="16" id="KW-1185">Reference proteome</keyword>
<dbReference type="InterPro" id="IPR005479">
    <property type="entry name" value="CPAse_ATP-bd"/>
</dbReference>
<proteinExistence type="inferred from homology"/>
<dbReference type="NCBIfam" id="NF010623">
    <property type="entry name" value="PRK14016.1"/>
    <property type="match status" value="1"/>
</dbReference>
<keyword evidence="15" id="KW-0648">Protein biosynthesis</keyword>
<dbReference type="PROSITE" id="PS50975">
    <property type="entry name" value="ATP_GRASP"/>
    <property type="match status" value="1"/>
</dbReference>
<evidence type="ECO:0000256" key="8">
    <source>
        <dbReference type="ARBA" id="ARBA00022741"/>
    </source>
</evidence>
<evidence type="ECO:0000256" key="1">
    <source>
        <dbReference type="ARBA" id="ARBA00003184"/>
    </source>
</evidence>
<comment type="subunit">
    <text evidence="3">Homodimer.</text>
</comment>
<evidence type="ECO:0000259" key="14">
    <source>
        <dbReference type="PROSITE" id="PS50975"/>
    </source>
</evidence>
<dbReference type="SUPFAM" id="SSF53623">
    <property type="entry name" value="MurD-like peptide ligases, catalytic domain"/>
    <property type="match status" value="1"/>
</dbReference>
<evidence type="ECO:0000256" key="7">
    <source>
        <dbReference type="ARBA" id="ARBA00022598"/>
    </source>
</evidence>
<dbReference type="Gene3D" id="3.90.190.20">
    <property type="entry name" value="Mur ligase, C-terminal domain"/>
    <property type="match status" value="1"/>
</dbReference>
<evidence type="ECO:0000313" key="16">
    <source>
        <dbReference type="Proteomes" id="UP001189616"/>
    </source>
</evidence>
<evidence type="ECO:0000256" key="10">
    <source>
        <dbReference type="ARBA" id="ARBA00031353"/>
    </source>
</evidence>
<dbReference type="SUPFAM" id="SSF53244">
    <property type="entry name" value="MurD-like peptide ligases, peptide-binding domain"/>
    <property type="match status" value="1"/>
</dbReference>
<comment type="catalytic activity">
    <reaction evidence="11">
        <text>[L-4-(L-arginin-2-N-yl)aspartate](n)-L-aspartate + L-arginine + ATP = [L-4-(L-arginin-2-N-yl)aspartate](n+1) + ADP + phosphate + H(+)</text>
        <dbReference type="Rhea" id="RHEA:23888"/>
        <dbReference type="Rhea" id="RHEA-COMP:13732"/>
        <dbReference type="Rhea" id="RHEA-COMP:13733"/>
        <dbReference type="ChEBI" id="CHEBI:15378"/>
        <dbReference type="ChEBI" id="CHEBI:30616"/>
        <dbReference type="ChEBI" id="CHEBI:32682"/>
        <dbReference type="ChEBI" id="CHEBI:43474"/>
        <dbReference type="ChEBI" id="CHEBI:137986"/>
        <dbReference type="ChEBI" id="CHEBI:137990"/>
        <dbReference type="ChEBI" id="CHEBI:456216"/>
        <dbReference type="EC" id="6.3.2.30"/>
    </reaction>
</comment>
<comment type="similarity">
    <text evidence="2">In the C-terminal section; belongs to the MurCDEF family.</text>
</comment>
<keyword evidence="8 13" id="KW-0547">Nucleotide-binding</keyword>
<dbReference type="SUPFAM" id="SSF56059">
    <property type="entry name" value="Glutathione synthetase ATP-binding domain-like"/>
    <property type="match status" value="1"/>
</dbReference>
<keyword evidence="9 13" id="KW-0067">ATP-binding</keyword>
<evidence type="ECO:0000256" key="9">
    <source>
        <dbReference type="ARBA" id="ARBA00022840"/>
    </source>
</evidence>
<dbReference type="InterPro" id="IPR011761">
    <property type="entry name" value="ATP-grasp"/>
</dbReference>
<dbReference type="InterPro" id="IPR036615">
    <property type="entry name" value="Mur_ligase_C_dom_sf"/>
</dbReference>
<dbReference type="PANTHER" id="PTHR23135:SF18">
    <property type="entry name" value="CYANOPHYCIN SYNTHETASE"/>
    <property type="match status" value="1"/>
</dbReference>
<evidence type="ECO:0000256" key="12">
    <source>
        <dbReference type="ARBA" id="ARBA00048425"/>
    </source>
</evidence>
<evidence type="ECO:0000256" key="2">
    <source>
        <dbReference type="ARBA" id="ARBA00009060"/>
    </source>
</evidence>
<comment type="caution">
    <text evidence="15">The sequence shown here is derived from an EMBL/GenBank/DDBJ whole genome shotgun (WGS) entry which is preliminary data.</text>
</comment>
<name>A0ABN9IN84_9RALS</name>
<dbReference type="InterPro" id="IPR036565">
    <property type="entry name" value="Mur-like_cat_sf"/>
</dbReference>
<dbReference type="EC" id="6.3.2.30" evidence="4"/>
<reference evidence="15 16" key="1">
    <citation type="submission" date="2023-07" db="EMBL/GenBank/DDBJ databases">
        <authorList>
            <person name="Peeters C."/>
        </authorList>
    </citation>
    <scope>NUCLEOTIDE SEQUENCE [LARGE SCALE GENOMIC DNA]</scope>
    <source>
        <strain evidence="15 16">LMG 7141</strain>
    </source>
</reference>
<dbReference type="InterPro" id="IPR044019">
    <property type="entry name" value="Cyanophycin_syn_N"/>
</dbReference>
<gene>
    <name evidence="15" type="primary">cphA_1</name>
    <name evidence="15" type="ORF">LMG7141_02029</name>
</gene>
<dbReference type="GO" id="GO:0071160">
    <property type="term" value="F:cyanophycin synthetase activity (L-aspartate-adding)"/>
    <property type="evidence" value="ECO:0007669"/>
    <property type="project" value="UniProtKB-EC"/>
</dbReference>
<evidence type="ECO:0000256" key="5">
    <source>
        <dbReference type="ARBA" id="ARBA00013005"/>
    </source>
</evidence>
<dbReference type="PANTHER" id="PTHR23135">
    <property type="entry name" value="MUR LIGASE FAMILY MEMBER"/>
    <property type="match status" value="1"/>
</dbReference>
<evidence type="ECO:0000256" key="13">
    <source>
        <dbReference type="PROSITE-ProRule" id="PRU00409"/>
    </source>
</evidence>
<dbReference type="Pfam" id="PF02786">
    <property type="entry name" value="CPSase_L_D2"/>
    <property type="match status" value="1"/>
</dbReference>
<organism evidence="15 16">
    <name type="scientific">Ralstonia condita</name>
    <dbReference type="NCBI Taxonomy" id="3058600"/>
    <lineage>
        <taxon>Bacteria</taxon>
        <taxon>Pseudomonadati</taxon>
        <taxon>Pseudomonadota</taxon>
        <taxon>Betaproteobacteria</taxon>
        <taxon>Burkholderiales</taxon>
        <taxon>Burkholderiaceae</taxon>
        <taxon>Ralstonia</taxon>
    </lineage>
</organism>